<keyword evidence="1" id="KW-0812">Transmembrane</keyword>
<reference evidence="2 3" key="1">
    <citation type="submission" date="2024-04" db="EMBL/GenBank/DDBJ databases">
        <title>Symmetric and asymmetric DNA N6-adenine methylation regulates different biological responses in Mucorales.</title>
        <authorList>
            <consortium name="Lawrence Berkeley National Laboratory"/>
            <person name="Lax C."/>
            <person name="Mondo S.J."/>
            <person name="Osorio-Concepcion M."/>
            <person name="Muszewska A."/>
            <person name="Corrochano-Luque M."/>
            <person name="Gutierrez G."/>
            <person name="Riley R."/>
            <person name="Lipzen A."/>
            <person name="Guo J."/>
            <person name="Hundley H."/>
            <person name="Amirebrahimi M."/>
            <person name="Ng V."/>
            <person name="Lorenzo-Gutierrez D."/>
            <person name="Binder U."/>
            <person name="Yang J."/>
            <person name="Song Y."/>
            <person name="Canovas D."/>
            <person name="Navarro E."/>
            <person name="Freitag M."/>
            <person name="Gabaldon T."/>
            <person name="Grigoriev I.V."/>
            <person name="Corrochano L.M."/>
            <person name="Nicolas F.E."/>
            <person name="Garre V."/>
        </authorList>
    </citation>
    <scope>NUCLEOTIDE SEQUENCE [LARGE SCALE GENOMIC DNA]</scope>
    <source>
        <strain evidence="2 3">L51</strain>
    </source>
</reference>
<accession>A0ABR3APC5</accession>
<evidence type="ECO:0000256" key="1">
    <source>
        <dbReference type="SAM" id="Phobius"/>
    </source>
</evidence>
<comment type="caution">
    <text evidence="2">The sequence shown here is derived from an EMBL/GenBank/DDBJ whole genome shotgun (WGS) entry which is preliminary data.</text>
</comment>
<dbReference type="Proteomes" id="UP001448207">
    <property type="component" value="Unassembled WGS sequence"/>
</dbReference>
<organism evidence="2 3">
    <name type="scientific">Phycomyces blakesleeanus</name>
    <dbReference type="NCBI Taxonomy" id="4837"/>
    <lineage>
        <taxon>Eukaryota</taxon>
        <taxon>Fungi</taxon>
        <taxon>Fungi incertae sedis</taxon>
        <taxon>Mucoromycota</taxon>
        <taxon>Mucoromycotina</taxon>
        <taxon>Mucoromycetes</taxon>
        <taxon>Mucorales</taxon>
        <taxon>Phycomycetaceae</taxon>
        <taxon>Phycomyces</taxon>
    </lineage>
</organism>
<feature type="transmembrane region" description="Helical" evidence="1">
    <location>
        <begin position="31"/>
        <end position="50"/>
    </location>
</feature>
<evidence type="ECO:0000313" key="3">
    <source>
        <dbReference type="Proteomes" id="UP001448207"/>
    </source>
</evidence>
<proteinExistence type="predicted"/>
<name>A0ABR3APC5_PHYBL</name>
<keyword evidence="1" id="KW-0472">Membrane</keyword>
<evidence type="ECO:0000313" key="2">
    <source>
        <dbReference type="EMBL" id="KAL0078435.1"/>
    </source>
</evidence>
<sequence>MLQQDGVINHCGSARYCSVQCDTVRFGSLPYIFFLSTKSILEVFFFIFHLSNKKIVWSRYIAMVNIRHPLSVVSSPRYCSIHILIVIHTYAYILLNCCAVF</sequence>
<protein>
    <submittedName>
        <fullName evidence="2">Uncharacterized protein</fullName>
    </submittedName>
</protein>
<dbReference type="EMBL" id="JBCLYO010000025">
    <property type="protein sequence ID" value="KAL0078435.1"/>
    <property type="molecule type" value="Genomic_DNA"/>
</dbReference>
<gene>
    <name evidence="2" type="ORF">J3Q64DRAFT_1766331</name>
</gene>
<keyword evidence="3" id="KW-1185">Reference proteome</keyword>
<keyword evidence="1" id="KW-1133">Transmembrane helix</keyword>